<feature type="region of interest" description="Disordered" evidence="2">
    <location>
        <begin position="755"/>
        <end position="814"/>
    </location>
</feature>
<dbReference type="InterPro" id="IPR011990">
    <property type="entry name" value="TPR-like_helical_dom_sf"/>
</dbReference>
<proteinExistence type="predicted"/>
<evidence type="ECO:0000256" key="1">
    <source>
        <dbReference type="SAM" id="Coils"/>
    </source>
</evidence>
<gene>
    <name evidence="3" type="ORF">TTHERM_00812870</name>
</gene>
<dbReference type="Gene3D" id="1.25.40.10">
    <property type="entry name" value="Tetratricopeptide repeat domain"/>
    <property type="match status" value="2"/>
</dbReference>
<dbReference type="KEGG" id="tet:TTHERM_00812870"/>
<feature type="coiled-coil region" evidence="1">
    <location>
        <begin position="312"/>
        <end position="339"/>
    </location>
</feature>
<feature type="compositionally biased region" description="Polar residues" evidence="2">
    <location>
        <begin position="797"/>
        <end position="814"/>
    </location>
</feature>
<keyword evidence="4" id="KW-1185">Reference proteome</keyword>
<accession>Q22SU4</accession>
<protein>
    <recommendedName>
        <fullName evidence="5">Tetratricopeptide repeat protein</fullName>
    </recommendedName>
</protein>
<dbReference type="EMBL" id="GG662841">
    <property type="protein sequence ID" value="EAR88370.2"/>
    <property type="molecule type" value="Genomic_DNA"/>
</dbReference>
<dbReference type="SMART" id="SM00028">
    <property type="entry name" value="TPR"/>
    <property type="match status" value="6"/>
</dbReference>
<feature type="region of interest" description="Disordered" evidence="2">
    <location>
        <begin position="481"/>
        <end position="510"/>
    </location>
</feature>
<evidence type="ECO:0000256" key="2">
    <source>
        <dbReference type="SAM" id="MobiDB-lite"/>
    </source>
</evidence>
<dbReference type="HOGENOM" id="CLU_266432_0_0_1"/>
<evidence type="ECO:0000313" key="3">
    <source>
        <dbReference type="EMBL" id="EAR88370.2"/>
    </source>
</evidence>
<dbReference type="GeneID" id="7832973"/>
<evidence type="ECO:0008006" key="5">
    <source>
        <dbReference type="Google" id="ProtNLM"/>
    </source>
</evidence>
<dbReference type="SUPFAM" id="SSF48452">
    <property type="entry name" value="TPR-like"/>
    <property type="match status" value="1"/>
</dbReference>
<dbReference type="Proteomes" id="UP000009168">
    <property type="component" value="Unassembled WGS sequence"/>
</dbReference>
<feature type="region of interest" description="Disordered" evidence="2">
    <location>
        <begin position="713"/>
        <end position="732"/>
    </location>
</feature>
<dbReference type="Pfam" id="PF13374">
    <property type="entry name" value="TPR_10"/>
    <property type="match status" value="1"/>
</dbReference>
<sequence>MIFMRKNLQQQFQNDTKNLTDSAGKSMAISKLQLNSEPKMSLSSMIMQSQNSINENTCFDQQNLHYDTQSKINYISDGTDYNRQVPNFINSEQKRNYERNQELEENIHRQANQTRYQSLFKRFLQRERFDTTLSQSIQNSVFKSQQKDAEMNRIKEFLIASAQQDQQESNQTTLTNQNNLQNNMTLDEKIIKISEKIEKEFEKDLQTIQKSSQQLLQQQINTSSSASPSVYARSQKNTNRRYQLEYNSQMHSSKQSPKNTNYSQFESNEYPVHSNITRQSINYQNEAISTATAAATVDDDNKYYSSIVKSDNETSQINIQKLQKENEKQIQQLKTSKDEDRIFNEILGRNSQYFAEYEQNKVNKIKQINQSHDRSLQEDTNFLNKNTTNLEFSITKNNETDFLTKRNSRPNSNRLLQRSDLQVFAEILENSYANQNKVGIVNSTSVSNTNTHVNCKDSIGQTTTLTNNHIPSNFQLEKCTGRSSPEHSLCKRKNSRSSKNSQFQTRENTNCMVSRQLSPENYQIEQYKGSHSNSQMSSQQEESNMSYANISKNEVNCLKQILMHDLNYNNINGSSINQYDNKRPQQNKDYNQTDNVSDVSSVEQANQRAFDGYHDSSDNNGIQINQTIQEVKQEEEEDTIGNLEKEESLQIQKNGNYSFYQNNIIQPSFRISDSSNKKSVITPLKQQTKSLSYYQKGESSDQEYDYEQIKVDNKDSRKIHNSDLQDSSRETRLKKIQNTDYESSCNDISALSQLPKTQQSNKSHSHKKINSNQKREKPFLTLEDEDDENQNDKQESKNQLYNQRQTKSFSQDNKENINSFQEKNSNQRIKENARQLSIEKNFKGEQNDESQSQCVNQNNNLNNSNYEVTNQNNFQDQNQEYQKYCYYQSQLENDQFYYPCSHQRSNQCYQFNFNQKSTNLLSLQDQNNQDQENLISQNNQPAQLQKENSQINFHHHTRNKSDLNSHYTQTKSNYQKKRDYPSVRLSWNNISTQKERQNEGNLSQDFYCYNDIVTENKQDQKEHIQNILKEKMQNRLDYYQNGNLQKLIIEKEKLALNLIEQNNLREAIRILDSFLKENSDDIPTYDPHKVYMYYLLIECLYNSQRLIDLQRVCSLFYNQYTNFKFEDSKILTYCFKIFNYYASSILEEESQQEKCIVILQKLLDLTRTHKNGLLDVESKKQQIQSQEEIEIVMKLVQCFMKIKDYKQAIKYLNEIIPILKNHQNTKILLAFKRKAQCFTLLHQESEAEKQLDEALKYSELQFKIHRKEDFVTLSEIYEESAKIKSKQNNFVESVEKLQHAIKILKNLDDYKYQERIALLLAEQGKFLVKIEEYQAASSNFLDAYNIIIQLKGKYCQQATDCLLSIAKIYYKQKKLNSSVEIYEAVLQMYQKMSVKIYDIKHLKIILIILELCLEAQINEKYELYENKLKEIINEYKNKESCFIIANEVGNLLRKFKLIDGSIYYYQKALQEIYPELKLQDSTKNQLILVMCNLASSLSVSQKFVQSLQMYEQALQECIRFHGKESHQTKQIIESIQNLRSIIQKISQK</sequence>
<evidence type="ECO:0000313" key="4">
    <source>
        <dbReference type="Proteomes" id="UP000009168"/>
    </source>
</evidence>
<dbReference type="InterPro" id="IPR019734">
    <property type="entry name" value="TPR_rpt"/>
</dbReference>
<reference evidence="4" key="1">
    <citation type="journal article" date="2006" name="PLoS Biol.">
        <title>Macronuclear genome sequence of the ciliate Tetrahymena thermophila, a model eukaryote.</title>
        <authorList>
            <person name="Eisen J.A."/>
            <person name="Coyne R.S."/>
            <person name="Wu M."/>
            <person name="Wu D."/>
            <person name="Thiagarajan M."/>
            <person name="Wortman J.R."/>
            <person name="Badger J.H."/>
            <person name="Ren Q."/>
            <person name="Amedeo P."/>
            <person name="Jones K.M."/>
            <person name="Tallon L.J."/>
            <person name="Delcher A.L."/>
            <person name="Salzberg S.L."/>
            <person name="Silva J.C."/>
            <person name="Haas B.J."/>
            <person name="Majoros W.H."/>
            <person name="Farzad M."/>
            <person name="Carlton J.M."/>
            <person name="Smith R.K. Jr."/>
            <person name="Garg J."/>
            <person name="Pearlman R.E."/>
            <person name="Karrer K.M."/>
            <person name="Sun L."/>
            <person name="Manning G."/>
            <person name="Elde N.C."/>
            <person name="Turkewitz A.P."/>
            <person name="Asai D.J."/>
            <person name="Wilkes D.E."/>
            <person name="Wang Y."/>
            <person name="Cai H."/>
            <person name="Collins K."/>
            <person name="Stewart B.A."/>
            <person name="Lee S.R."/>
            <person name="Wilamowska K."/>
            <person name="Weinberg Z."/>
            <person name="Ruzzo W.L."/>
            <person name="Wloga D."/>
            <person name="Gaertig J."/>
            <person name="Frankel J."/>
            <person name="Tsao C.-C."/>
            <person name="Gorovsky M.A."/>
            <person name="Keeling P.J."/>
            <person name="Waller R.F."/>
            <person name="Patron N.J."/>
            <person name="Cherry J.M."/>
            <person name="Stover N.A."/>
            <person name="Krieger C.J."/>
            <person name="del Toro C."/>
            <person name="Ryder H.F."/>
            <person name="Williamson S.C."/>
            <person name="Barbeau R.A."/>
            <person name="Hamilton E.P."/>
            <person name="Orias E."/>
        </authorList>
    </citation>
    <scope>NUCLEOTIDE SEQUENCE [LARGE SCALE GENOMIC DNA]</scope>
    <source>
        <strain evidence="4">SB210</strain>
    </source>
</reference>
<name>Q22SU4_TETTS</name>
<dbReference type="InParanoid" id="Q22SU4"/>
<organism evidence="3 4">
    <name type="scientific">Tetrahymena thermophila (strain SB210)</name>
    <dbReference type="NCBI Taxonomy" id="312017"/>
    <lineage>
        <taxon>Eukaryota</taxon>
        <taxon>Sar</taxon>
        <taxon>Alveolata</taxon>
        <taxon>Ciliophora</taxon>
        <taxon>Intramacronucleata</taxon>
        <taxon>Oligohymenophorea</taxon>
        <taxon>Hymenostomatida</taxon>
        <taxon>Tetrahymenina</taxon>
        <taxon>Tetrahymenidae</taxon>
        <taxon>Tetrahymena</taxon>
    </lineage>
</organism>
<dbReference type="RefSeq" id="XP_001008615.2">
    <property type="nucleotide sequence ID" value="XM_001008615.2"/>
</dbReference>
<keyword evidence="1" id="KW-0175">Coiled coil</keyword>
<feature type="region of interest" description="Disordered" evidence="2">
    <location>
        <begin position="575"/>
        <end position="595"/>
    </location>
</feature>
<feature type="coiled-coil region" evidence="1">
    <location>
        <begin position="1414"/>
        <end position="1441"/>
    </location>
</feature>